<gene>
    <name evidence="2" type="ORF">BN1224_DC9_BH_00010</name>
</gene>
<feature type="transmembrane region" description="Helical" evidence="1">
    <location>
        <begin position="93"/>
        <end position="115"/>
    </location>
</feature>
<accession>A0A0F7WYA2</accession>
<name>A0A0F7WYA2_CHLPN</name>
<organism evidence="2">
    <name type="scientific">Chlamydia pneumoniae</name>
    <name type="common">Chlamydophila pneumoniae</name>
    <dbReference type="NCBI Taxonomy" id="83558"/>
    <lineage>
        <taxon>Bacteria</taxon>
        <taxon>Pseudomonadati</taxon>
        <taxon>Chlamydiota</taxon>
        <taxon>Chlamydiia</taxon>
        <taxon>Chlamydiales</taxon>
        <taxon>Chlamydiaceae</taxon>
        <taxon>Chlamydia/Chlamydophila group</taxon>
        <taxon>Chlamydia</taxon>
    </lineage>
</organism>
<dbReference type="EMBL" id="LN847039">
    <property type="protein sequence ID" value="CRI42368.1"/>
    <property type="molecule type" value="Genomic_DNA"/>
</dbReference>
<evidence type="ECO:0000313" key="2">
    <source>
        <dbReference type="EMBL" id="CRI42368.1"/>
    </source>
</evidence>
<keyword evidence="1" id="KW-1133">Transmembrane helix</keyword>
<protein>
    <submittedName>
        <fullName evidence="2">Uncharacterized protein</fullName>
    </submittedName>
</protein>
<feature type="transmembrane region" description="Helical" evidence="1">
    <location>
        <begin position="23"/>
        <end position="49"/>
    </location>
</feature>
<keyword evidence="1" id="KW-0812">Transmembrane</keyword>
<dbReference type="AlphaFoldDB" id="A0A0F7WYA2"/>
<evidence type="ECO:0000256" key="1">
    <source>
        <dbReference type="SAM" id="Phobius"/>
    </source>
</evidence>
<sequence>MACSVGYHLCSAKESDRFVASKVALVADILLYPFMAVICAVVFAVLMVVKLLFLAIKFLVNTCIAACKSRPLPSCKENFQFLFGPKDEPGPSDWLGCLVLIPIIGTLIYSTIITVQSDTDRLRYFIASPALQVASTAINW</sequence>
<keyword evidence="1" id="KW-0472">Membrane</keyword>
<reference evidence="2" key="1">
    <citation type="submission" date="2015-05" db="EMBL/GenBank/DDBJ databases">
        <authorList>
            <person name="Rattei Thomas"/>
        </authorList>
    </citation>
    <scope>NUCLEOTIDE SEQUENCE</scope>
    <source>
        <strain evidence="2">DC9</strain>
    </source>
</reference>
<proteinExistence type="predicted"/>